<keyword evidence="2" id="KW-1185">Reference proteome</keyword>
<dbReference type="CDD" id="cd01427">
    <property type="entry name" value="HAD_like"/>
    <property type="match status" value="1"/>
</dbReference>
<sequence>MTSDTTHAERDSLIASARFVLWDLDGPICRLFAGYSAVGIARQLVQQIDGFGMGSLLDEEERSATDPHVALLAVNRQRPDSDLIRELEEWLTQRELAAVRGAMPTPYADPLIRTWVSRGARFAITTNNSGRAAAAYIQSRGIADLFPHICGREQDLSLMKPNPHCLVQALKSMGTHDLSQALMLGDAPTDYEAAQRAGVPFLGYARNERKLEALLAVGVKPEFIVGSLEQVLDVVRRQS</sequence>
<protein>
    <submittedName>
        <fullName evidence="1">HAD family hydrolase</fullName>
    </submittedName>
</protein>
<dbReference type="GO" id="GO:0016787">
    <property type="term" value="F:hydrolase activity"/>
    <property type="evidence" value="ECO:0007669"/>
    <property type="project" value="UniProtKB-KW"/>
</dbReference>
<dbReference type="InterPro" id="IPR036412">
    <property type="entry name" value="HAD-like_sf"/>
</dbReference>
<dbReference type="Proteomes" id="UP001500456">
    <property type="component" value="Unassembled WGS sequence"/>
</dbReference>
<dbReference type="EMBL" id="BAAAZX010000002">
    <property type="protein sequence ID" value="GAA3981754.1"/>
    <property type="molecule type" value="Genomic_DNA"/>
</dbReference>
<reference evidence="2" key="1">
    <citation type="journal article" date="2019" name="Int. J. Syst. Evol. Microbiol.">
        <title>The Global Catalogue of Microorganisms (GCM) 10K type strain sequencing project: providing services to taxonomists for standard genome sequencing and annotation.</title>
        <authorList>
            <consortium name="The Broad Institute Genomics Platform"/>
            <consortium name="The Broad Institute Genome Sequencing Center for Infectious Disease"/>
            <person name="Wu L."/>
            <person name="Ma J."/>
        </authorList>
    </citation>
    <scope>NUCLEOTIDE SEQUENCE [LARGE SCALE GENOMIC DNA]</scope>
    <source>
        <strain evidence="2">JCM 16924</strain>
    </source>
</reference>
<dbReference type="PANTHER" id="PTHR43434">
    <property type="entry name" value="PHOSPHOGLYCOLATE PHOSPHATASE"/>
    <property type="match status" value="1"/>
</dbReference>
<evidence type="ECO:0000313" key="1">
    <source>
        <dbReference type="EMBL" id="GAA3981754.1"/>
    </source>
</evidence>
<proteinExistence type="predicted"/>
<accession>A0ABP7QGJ3</accession>
<evidence type="ECO:0000313" key="2">
    <source>
        <dbReference type="Proteomes" id="UP001500456"/>
    </source>
</evidence>
<dbReference type="PANTHER" id="PTHR43434:SF1">
    <property type="entry name" value="PHOSPHOGLYCOLATE PHOSPHATASE"/>
    <property type="match status" value="1"/>
</dbReference>
<comment type="caution">
    <text evidence="1">The sequence shown here is derived from an EMBL/GenBank/DDBJ whole genome shotgun (WGS) entry which is preliminary data.</text>
</comment>
<name>A0ABP7QGJ3_9ACTN</name>
<dbReference type="SUPFAM" id="SSF56784">
    <property type="entry name" value="HAD-like"/>
    <property type="match status" value="1"/>
</dbReference>
<dbReference type="InterPro" id="IPR050155">
    <property type="entry name" value="HAD-like_hydrolase_sf"/>
</dbReference>
<dbReference type="InterPro" id="IPR023214">
    <property type="entry name" value="HAD_sf"/>
</dbReference>
<gene>
    <name evidence="1" type="ORF">GCM10022232_12480</name>
</gene>
<keyword evidence="1" id="KW-0378">Hydrolase</keyword>
<dbReference type="Gene3D" id="3.40.50.1000">
    <property type="entry name" value="HAD superfamily/HAD-like"/>
    <property type="match status" value="1"/>
</dbReference>
<organism evidence="1 2">
    <name type="scientific">Streptomyces plumbiresistens</name>
    <dbReference type="NCBI Taxonomy" id="511811"/>
    <lineage>
        <taxon>Bacteria</taxon>
        <taxon>Bacillati</taxon>
        <taxon>Actinomycetota</taxon>
        <taxon>Actinomycetes</taxon>
        <taxon>Kitasatosporales</taxon>
        <taxon>Streptomycetaceae</taxon>
        <taxon>Streptomyces</taxon>
    </lineage>
</organism>
<dbReference type="Pfam" id="PF00702">
    <property type="entry name" value="Hydrolase"/>
    <property type="match status" value="1"/>
</dbReference>